<proteinExistence type="predicted"/>
<gene>
    <name evidence="1" type="ORF">DEH80_01610</name>
</gene>
<dbReference type="AlphaFoldDB" id="A0A363UQT3"/>
<sequence>MTFEEHRAELATQTAKMPWRELQRFFASGQAIAVAAGLDLVEVAARVAMDDKTAVEQWIGQNTLGPVTDEQASDWYEADALLWTVVVKPWVLVQPLPETARDK</sequence>
<comment type="caution">
    <text evidence="1">The sequence shown here is derived from an EMBL/GenBank/DDBJ whole genome shotgun (WGS) entry which is preliminary data.</text>
</comment>
<evidence type="ECO:0000313" key="2">
    <source>
        <dbReference type="Proteomes" id="UP000251800"/>
    </source>
</evidence>
<dbReference type="RefSeq" id="WP_109718717.1">
    <property type="nucleotide sequence ID" value="NZ_QEQK01000001.1"/>
</dbReference>
<dbReference type="OrthoDB" id="195194at2"/>
<dbReference type="Proteomes" id="UP000251800">
    <property type="component" value="Unassembled WGS sequence"/>
</dbReference>
<dbReference type="Pfam" id="PF10052">
    <property type="entry name" value="DUF2288"/>
    <property type="match status" value="1"/>
</dbReference>
<dbReference type="InterPro" id="IPR018741">
    <property type="entry name" value="DUF2288"/>
</dbReference>
<protein>
    <submittedName>
        <fullName evidence="1">DUF2288 domain-containing protein</fullName>
    </submittedName>
</protein>
<organism evidence="1 2">
    <name type="scientific">Abyssibacter profundi</name>
    <dbReference type="NCBI Taxonomy" id="2182787"/>
    <lineage>
        <taxon>Bacteria</taxon>
        <taxon>Pseudomonadati</taxon>
        <taxon>Pseudomonadota</taxon>
        <taxon>Gammaproteobacteria</taxon>
        <taxon>Chromatiales</taxon>
        <taxon>Oceanococcaceae</taxon>
        <taxon>Abyssibacter</taxon>
    </lineage>
</organism>
<dbReference type="EMBL" id="QEQK01000001">
    <property type="protein sequence ID" value="PWN57859.1"/>
    <property type="molecule type" value="Genomic_DNA"/>
</dbReference>
<name>A0A363UQT3_9GAMM</name>
<evidence type="ECO:0000313" key="1">
    <source>
        <dbReference type="EMBL" id="PWN57859.1"/>
    </source>
</evidence>
<accession>A0A363UQT3</accession>
<reference evidence="1 2" key="1">
    <citation type="submission" date="2018-05" db="EMBL/GenBank/DDBJ databases">
        <title>Abyssibacter profundi OUC007T gen. nov., sp. nov, a marine bacterium isolated from seawater of the Mariana Trench.</title>
        <authorList>
            <person name="Zhou S."/>
        </authorList>
    </citation>
    <scope>NUCLEOTIDE SEQUENCE [LARGE SCALE GENOMIC DNA]</scope>
    <source>
        <strain evidence="1 2">OUC007</strain>
    </source>
</reference>
<keyword evidence="2" id="KW-1185">Reference proteome</keyword>